<feature type="transmembrane region" description="Helical" evidence="8">
    <location>
        <begin position="222"/>
        <end position="243"/>
    </location>
</feature>
<feature type="transmembrane region" description="Helical" evidence="8">
    <location>
        <begin position="25"/>
        <end position="47"/>
    </location>
</feature>
<comment type="similarity">
    <text evidence="6">In the C-terminal section; belongs to the OsmX family.</text>
</comment>
<dbReference type="PANTHER" id="PTHR30177">
    <property type="entry name" value="GLYCINE BETAINE/L-PROLINE TRANSPORT SYSTEM PERMEASE PROTEIN PROW"/>
    <property type="match status" value="1"/>
</dbReference>
<comment type="caution">
    <text evidence="10">The sequence shown here is derived from an EMBL/GenBank/DDBJ whole genome shotgun (WGS) entry which is preliminary data.</text>
</comment>
<dbReference type="CDD" id="cd06261">
    <property type="entry name" value="TM_PBP2"/>
    <property type="match status" value="1"/>
</dbReference>
<sequence length="519" mass="57270">MSGFIDYFSANASTILDLFIKHIELTFIAIIASIVIGVPLGILISYVKPAKKPIMALTNIIQAIPSMALLGFLIPFVGIGTKPAIIMVILYSLLPIVKNTYAGLSNVNSDTLEAAKGIGLTKLQILYKVQFPLALPVILAGVRISAVSAVGLMTLAAFIGASGLGYLVYAGIRTVNNNQILSGAIPACFLALFIDYIFGIFENKLIPKNMKLSNPTSKFKKNFDNIVIILTCIALIFGSFYNFKQSSGGKTINLGSMDFTEQEVLSYMTKELIEENTDINVKQSLSLGASGIVLDAMKSGDIDMYIDYTGTLFGSVLAHENINDMKKVLDTCKKEMKSKYNLNVYDSLNFNNTYTLAVRKDTAKKYNLKKFSDLERVADKLTLSPTLTFMERKDCYKSLQKTYGMNFKEVVPIDGSPRYTALKNKNCDVIDAYSTDGLLKKYGLVVLEDDKGAFPRYEAVPVVSDEVNEECPEVKGLMEKLSKYLNEDVMIDLNYQVDVEGKKAKDVTHDFLLSKGLIK</sequence>
<dbReference type="InterPro" id="IPR051204">
    <property type="entry name" value="ABC_transp_perm/SBD"/>
</dbReference>
<reference evidence="10 11" key="1">
    <citation type="submission" date="2018-08" db="EMBL/GenBank/DDBJ databases">
        <title>A genome reference for cultivated species of the human gut microbiota.</title>
        <authorList>
            <person name="Zou Y."/>
            <person name="Xue W."/>
            <person name="Luo G."/>
        </authorList>
    </citation>
    <scope>NUCLEOTIDE SEQUENCE [LARGE SCALE GENOMIC DNA]</scope>
    <source>
        <strain evidence="10 11">AM25-6</strain>
    </source>
</reference>
<dbReference type="InterPro" id="IPR035906">
    <property type="entry name" value="MetI-like_sf"/>
</dbReference>
<dbReference type="GO" id="GO:0022857">
    <property type="term" value="F:transmembrane transporter activity"/>
    <property type="evidence" value="ECO:0007669"/>
    <property type="project" value="InterPro"/>
</dbReference>
<evidence type="ECO:0000256" key="2">
    <source>
        <dbReference type="ARBA" id="ARBA00022448"/>
    </source>
</evidence>
<dbReference type="SUPFAM" id="SSF161098">
    <property type="entry name" value="MetI-like"/>
    <property type="match status" value="1"/>
</dbReference>
<gene>
    <name evidence="10" type="ORF">DW687_01120</name>
</gene>
<dbReference type="GO" id="GO:0031460">
    <property type="term" value="P:glycine betaine transport"/>
    <property type="evidence" value="ECO:0007669"/>
    <property type="project" value="TreeGrafter"/>
</dbReference>
<evidence type="ECO:0000256" key="1">
    <source>
        <dbReference type="ARBA" id="ARBA00004141"/>
    </source>
</evidence>
<dbReference type="EMBL" id="QUSM01000002">
    <property type="protein sequence ID" value="RGD74954.1"/>
    <property type="molecule type" value="Genomic_DNA"/>
</dbReference>
<evidence type="ECO:0000256" key="8">
    <source>
        <dbReference type="RuleBase" id="RU363032"/>
    </source>
</evidence>
<evidence type="ECO:0000313" key="11">
    <source>
        <dbReference type="Proteomes" id="UP000261212"/>
    </source>
</evidence>
<feature type="domain" description="ABC transmembrane type-1" evidence="9">
    <location>
        <begin position="19"/>
        <end position="198"/>
    </location>
</feature>
<dbReference type="Proteomes" id="UP000261212">
    <property type="component" value="Unassembled WGS sequence"/>
</dbReference>
<dbReference type="Gene3D" id="3.40.190.10">
    <property type="entry name" value="Periplasmic binding protein-like II"/>
    <property type="match status" value="1"/>
</dbReference>
<dbReference type="Pfam" id="PF00528">
    <property type="entry name" value="BPD_transp_1"/>
    <property type="match status" value="1"/>
</dbReference>
<dbReference type="InterPro" id="IPR000515">
    <property type="entry name" value="MetI-like"/>
</dbReference>
<protein>
    <submittedName>
        <fullName evidence="10">ABC transporter permease subunit</fullName>
    </submittedName>
</protein>
<dbReference type="AlphaFoldDB" id="A0A3E3E087"/>
<dbReference type="Gene3D" id="1.10.3720.10">
    <property type="entry name" value="MetI-like"/>
    <property type="match status" value="1"/>
</dbReference>
<keyword evidence="3 8" id="KW-0812">Transmembrane</keyword>
<comment type="similarity">
    <text evidence="7">In the N-terminal section; belongs to the binding-protein-dependent transport system permease family.</text>
</comment>
<keyword evidence="2 8" id="KW-0813">Transport</keyword>
<dbReference type="PROSITE" id="PS50928">
    <property type="entry name" value="ABC_TM1"/>
    <property type="match status" value="1"/>
</dbReference>
<organism evidence="10 11">
    <name type="scientific">Anaerofustis stercorihominis</name>
    <dbReference type="NCBI Taxonomy" id="214853"/>
    <lineage>
        <taxon>Bacteria</taxon>
        <taxon>Bacillati</taxon>
        <taxon>Bacillota</taxon>
        <taxon>Clostridia</taxon>
        <taxon>Eubacteriales</taxon>
        <taxon>Eubacteriaceae</taxon>
        <taxon>Anaerofustis</taxon>
    </lineage>
</organism>
<evidence type="ECO:0000256" key="7">
    <source>
        <dbReference type="ARBA" id="ARBA00035652"/>
    </source>
</evidence>
<dbReference type="GO" id="GO:0043190">
    <property type="term" value="C:ATP-binding cassette (ABC) transporter complex"/>
    <property type="evidence" value="ECO:0007669"/>
    <property type="project" value="InterPro"/>
</dbReference>
<comment type="similarity">
    <text evidence="8">Belongs to the binding-protein-dependent transport system permease family.</text>
</comment>
<evidence type="ECO:0000256" key="6">
    <source>
        <dbReference type="ARBA" id="ARBA00035642"/>
    </source>
</evidence>
<dbReference type="PANTHER" id="PTHR30177:SF4">
    <property type="entry name" value="OSMOPROTECTANT IMPORT PERMEASE PROTEIN OSMW"/>
    <property type="match status" value="1"/>
</dbReference>
<evidence type="ECO:0000313" key="10">
    <source>
        <dbReference type="EMBL" id="RGD74954.1"/>
    </source>
</evidence>
<proteinExistence type="inferred from homology"/>
<dbReference type="Gene3D" id="3.40.190.120">
    <property type="entry name" value="Osmoprotection protein (prox), domain 2"/>
    <property type="match status" value="1"/>
</dbReference>
<evidence type="ECO:0000259" key="9">
    <source>
        <dbReference type="PROSITE" id="PS50928"/>
    </source>
</evidence>
<evidence type="ECO:0000256" key="3">
    <source>
        <dbReference type="ARBA" id="ARBA00022692"/>
    </source>
</evidence>
<comment type="subcellular location">
    <subcellularLocation>
        <location evidence="8">Cell membrane</location>
        <topology evidence="8">Multi-pass membrane protein</topology>
    </subcellularLocation>
    <subcellularLocation>
        <location evidence="1">Membrane</location>
        <topology evidence="1">Multi-pass membrane protein</topology>
    </subcellularLocation>
</comment>
<accession>A0A3E3E087</accession>
<keyword evidence="4 8" id="KW-1133">Transmembrane helix</keyword>
<dbReference type="RefSeq" id="WP_117531049.1">
    <property type="nucleotide sequence ID" value="NZ_QUSM01000002.1"/>
</dbReference>
<dbReference type="Pfam" id="PF04069">
    <property type="entry name" value="OpuAC"/>
    <property type="match status" value="1"/>
</dbReference>
<feature type="transmembrane region" description="Helical" evidence="8">
    <location>
        <begin position="180"/>
        <end position="201"/>
    </location>
</feature>
<evidence type="ECO:0000256" key="5">
    <source>
        <dbReference type="ARBA" id="ARBA00023136"/>
    </source>
</evidence>
<dbReference type="InterPro" id="IPR007210">
    <property type="entry name" value="ABC_Gly_betaine_transp_sub-bd"/>
</dbReference>
<feature type="transmembrane region" description="Helical" evidence="8">
    <location>
        <begin position="68"/>
        <end position="94"/>
    </location>
</feature>
<dbReference type="CDD" id="cd13609">
    <property type="entry name" value="PBP2_Opu_like_1"/>
    <property type="match status" value="1"/>
</dbReference>
<feature type="transmembrane region" description="Helical" evidence="8">
    <location>
        <begin position="149"/>
        <end position="168"/>
    </location>
</feature>
<dbReference type="FunFam" id="1.10.3720.10:FF:000001">
    <property type="entry name" value="Glycine betaine ABC transporter, permease"/>
    <property type="match status" value="1"/>
</dbReference>
<name>A0A3E3E087_9FIRM</name>
<dbReference type="SUPFAM" id="SSF53850">
    <property type="entry name" value="Periplasmic binding protein-like II"/>
    <property type="match status" value="1"/>
</dbReference>
<keyword evidence="5 8" id="KW-0472">Membrane</keyword>
<evidence type="ECO:0000256" key="4">
    <source>
        <dbReference type="ARBA" id="ARBA00022989"/>
    </source>
</evidence>